<comment type="similarity">
    <text evidence="1">Belongs to the LysR transcriptional regulatory family.</text>
</comment>
<comment type="caution">
    <text evidence="7">The sequence shown here is derived from an EMBL/GenBank/DDBJ whole genome shotgun (WGS) entry which is preliminary data.</text>
</comment>
<dbReference type="SUPFAM" id="SSF53850">
    <property type="entry name" value="Periplasmic binding protein-like II"/>
    <property type="match status" value="1"/>
</dbReference>
<dbReference type="Gene3D" id="1.10.10.10">
    <property type="entry name" value="Winged helix-like DNA-binding domain superfamily/Winged helix DNA-binding domain"/>
    <property type="match status" value="1"/>
</dbReference>
<dbReference type="Gene3D" id="3.40.190.290">
    <property type="match status" value="1"/>
</dbReference>
<dbReference type="InterPro" id="IPR036390">
    <property type="entry name" value="WH_DNA-bd_sf"/>
</dbReference>
<dbReference type="InterPro" id="IPR000847">
    <property type="entry name" value="LysR_HTH_N"/>
</dbReference>
<evidence type="ECO:0000256" key="4">
    <source>
        <dbReference type="ARBA" id="ARBA00023163"/>
    </source>
</evidence>
<evidence type="ECO:0000259" key="6">
    <source>
        <dbReference type="PROSITE" id="PS50931"/>
    </source>
</evidence>
<proteinExistence type="inferred from homology"/>
<sequence>MTIDAEQLLTLLAVAETGSVSEAALRLGRGQPAISERLHKLTREIGEPLYVREGGGIQLTPVGQALISDIRQLRAKLQDIENLLMRQKSLQAGELRIASTSLIANYLLPQYLQSFQSQNPGINLYIKSGVTYWEGINLSELDVFFFEGEMDIPHLPDSYEIQPWLTGEIVAVMPKTHPLASLPALNLEDVQSLPVVWREPSSGVRRILEKAFRKSDILPAHFIEVADVESVGAMVKAGLGIGFMTRTVFEQRPDWGLISQPITSSQLIWQSYMAIPNPARRSRALSVFLDLMGSSTLSARDFSEARQG</sequence>
<gene>
    <name evidence="7" type="ORF">GL267_01695</name>
</gene>
<dbReference type="PANTHER" id="PTHR30126">
    <property type="entry name" value="HTH-TYPE TRANSCRIPTIONAL REGULATOR"/>
    <property type="match status" value="1"/>
</dbReference>
<evidence type="ECO:0000256" key="3">
    <source>
        <dbReference type="ARBA" id="ARBA00023125"/>
    </source>
</evidence>
<dbReference type="CDD" id="cd05466">
    <property type="entry name" value="PBP2_LTTR_substrate"/>
    <property type="match status" value="1"/>
</dbReference>
<evidence type="ECO:0000256" key="2">
    <source>
        <dbReference type="ARBA" id="ARBA00023015"/>
    </source>
</evidence>
<reference evidence="7" key="1">
    <citation type="submission" date="2019-11" db="EMBL/GenBank/DDBJ databases">
        <title>Acidithiobacillus ferrianus sp. nov.: a facultatively anaerobic and extremely acidophilic chemolithoautotroph.</title>
        <authorList>
            <person name="Norris P.R."/>
            <person name="Falagan C."/>
            <person name="Moya-Beltran A."/>
            <person name="Castro M."/>
            <person name="Quatrini R."/>
            <person name="Johnson D.B."/>
        </authorList>
    </citation>
    <scope>NUCLEOTIDE SEQUENCE [LARGE SCALE GENOMIC DNA]</scope>
    <source>
        <strain evidence="7">MG</strain>
    </source>
</reference>
<dbReference type="AlphaFoldDB" id="A0A845U789"/>
<dbReference type="RefSeq" id="WP_163095913.1">
    <property type="nucleotide sequence ID" value="NZ_JBFRXQ010000002.1"/>
</dbReference>
<dbReference type="Pfam" id="PF03466">
    <property type="entry name" value="LysR_substrate"/>
    <property type="match status" value="1"/>
</dbReference>
<accession>A0A845U789</accession>
<dbReference type="PANTHER" id="PTHR30126:SF39">
    <property type="entry name" value="HTH-TYPE TRANSCRIPTIONAL REGULATOR CYSL"/>
    <property type="match status" value="1"/>
</dbReference>
<dbReference type="InterPro" id="IPR036388">
    <property type="entry name" value="WH-like_DNA-bd_sf"/>
</dbReference>
<keyword evidence="5" id="KW-0175">Coiled coil</keyword>
<keyword evidence="2" id="KW-0805">Transcription regulation</keyword>
<dbReference type="GO" id="GO:0000976">
    <property type="term" value="F:transcription cis-regulatory region binding"/>
    <property type="evidence" value="ECO:0007669"/>
    <property type="project" value="TreeGrafter"/>
</dbReference>
<feature type="coiled-coil region" evidence="5">
    <location>
        <begin position="63"/>
        <end position="90"/>
    </location>
</feature>
<keyword evidence="4" id="KW-0804">Transcription</keyword>
<evidence type="ECO:0000313" key="7">
    <source>
        <dbReference type="EMBL" id="NDU41395.1"/>
    </source>
</evidence>
<evidence type="ECO:0000256" key="5">
    <source>
        <dbReference type="SAM" id="Coils"/>
    </source>
</evidence>
<dbReference type="GO" id="GO:0003700">
    <property type="term" value="F:DNA-binding transcription factor activity"/>
    <property type="evidence" value="ECO:0007669"/>
    <property type="project" value="InterPro"/>
</dbReference>
<keyword evidence="3" id="KW-0238">DNA-binding</keyword>
<dbReference type="PROSITE" id="PS50931">
    <property type="entry name" value="HTH_LYSR"/>
    <property type="match status" value="1"/>
</dbReference>
<feature type="domain" description="HTH lysR-type" evidence="6">
    <location>
        <begin position="3"/>
        <end position="60"/>
    </location>
</feature>
<dbReference type="InterPro" id="IPR005119">
    <property type="entry name" value="LysR_subst-bd"/>
</dbReference>
<dbReference type="EMBL" id="WNJL01000011">
    <property type="protein sequence ID" value="NDU41395.1"/>
    <property type="molecule type" value="Genomic_DNA"/>
</dbReference>
<dbReference type="SUPFAM" id="SSF46785">
    <property type="entry name" value="Winged helix' DNA-binding domain"/>
    <property type="match status" value="1"/>
</dbReference>
<name>A0A845U789_9PROT</name>
<organism evidence="7">
    <name type="scientific">Acidithiobacillus ferrianus</name>
    <dbReference type="NCBI Taxonomy" id="2678518"/>
    <lineage>
        <taxon>Bacteria</taxon>
        <taxon>Pseudomonadati</taxon>
        <taxon>Pseudomonadota</taxon>
        <taxon>Acidithiobacillia</taxon>
        <taxon>Acidithiobacillales</taxon>
        <taxon>Acidithiobacillaceae</taxon>
        <taxon>Acidithiobacillus</taxon>
    </lineage>
</organism>
<evidence type="ECO:0000256" key="1">
    <source>
        <dbReference type="ARBA" id="ARBA00009437"/>
    </source>
</evidence>
<dbReference type="Pfam" id="PF00126">
    <property type="entry name" value="HTH_1"/>
    <property type="match status" value="1"/>
</dbReference>
<protein>
    <submittedName>
        <fullName evidence="7">LysR family transcriptional regulator</fullName>
    </submittedName>
</protein>